<accession>A0AAD4FEB8</accession>
<dbReference type="SUPFAM" id="SSF53098">
    <property type="entry name" value="Ribonuclease H-like"/>
    <property type="match status" value="1"/>
</dbReference>
<dbReference type="Gene3D" id="2.170.260.10">
    <property type="entry name" value="paz domain"/>
    <property type="match status" value="1"/>
</dbReference>
<keyword evidence="4" id="KW-1185">Reference proteome</keyword>
<dbReference type="SUPFAM" id="SSF101690">
    <property type="entry name" value="PAZ domain"/>
    <property type="match status" value="1"/>
</dbReference>
<evidence type="ECO:0000313" key="4">
    <source>
        <dbReference type="Proteomes" id="UP001199106"/>
    </source>
</evidence>
<proteinExistence type="predicted"/>
<dbReference type="PROSITE" id="PS50822">
    <property type="entry name" value="PIWI"/>
    <property type="match status" value="1"/>
</dbReference>
<dbReference type="AlphaFoldDB" id="A0AAD4FEB8"/>
<dbReference type="InterPro" id="IPR036397">
    <property type="entry name" value="RNaseH_sf"/>
</dbReference>
<sequence>MRFHSRAPPTAKAVNSQRLRKAAIEEYVKKLFPDHWNRYAVEFWVEANGAGPERFPVDHLLLLKLPNETRDQFSVEIEEKRGRRVPLSIEKVVINVDGTRETKKVHCIHKLSKVLHLDTPDPETASDYWRKLNIVLQAFIRDARLEKAHTTKNKGVLLPISPLGFSPSSTVIAPIVVTKSLPAGTNTASIHSAGHIQDATKVEIFLRTLAKLDPNQRKLHLELDLVPGVNENTSLADIVTSVFGRAIQGQDIHHHLPSIRAILTGLEVRRAYTPSTIGLDDRSSEVQPENLVSGLIPQSSLRARNKAISRKPKQILGVLSSSQLNTKTAYGLMDPSSSQASSQNGPQLYENIQDIQLARDVPDFIWKDGKRYSVAKYFKEKTNVKVQRFDLPLARVGNNSWVPFEVLVTSSAQSLPTSILSNKILKNLIMEHDLQAEQEIFPQFASTFPSKIETSNSSEGTASRKSFIGLVAEESAFVSLLPKSPTTLLSTGRKLLSQATGPDLKMGVIYVRSKSIKLEDATNFVAQVAKAICKPSQKYRNDRDTMLNILRFNEKSLVLRAVISDTKPLLLPDCQDNKDVEAIRDQELTTIFAIIDEQGRSKCELCAIRAELHKFGNRKAGVVVHCMTASSLKMLLTRNKAIENYFPIGTLQYLNDLHGGRNFKINEPESLSASNLPQGCKLMIIGAHVSHPPPNAAKNCPSVSAMVGSVDNEFTQYRGSARVQSTIRPVQDKKGNLKQHHDPQIQDLQAVMEERITAWQAKHTDTTPHIIFYRDGMNIVKDQFIDSEVESIVRAETEAVSRAFTTMMPGAKPSLSYILVNKRSVAGDMYGRDMKTYLNEEGIVRFSLMTDPASKNRFDYHVMPPAKGTSQLKLDFEAVTRHLNANYQLSDQAVPAVVLPVYCARKLALRVFDYFHFAVSNEYDAVPSVIRRSKYPSKLDNLNDDCMTALIRDYLSIENAQVETATNSPQGKENMSLAPDDEPARVNPWSKSLDDTMFFL</sequence>
<dbReference type="InterPro" id="IPR003165">
    <property type="entry name" value="Piwi"/>
</dbReference>
<evidence type="ECO:0000313" key="3">
    <source>
        <dbReference type="EMBL" id="KAG9188949.1"/>
    </source>
</evidence>
<dbReference type="EMBL" id="JAANER010000005">
    <property type="protein sequence ID" value="KAG9188949.1"/>
    <property type="molecule type" value="Genomic_DNA"/>
</dbReference>
<dbReference type="Gene3D" id="3.30.420.10">
    <property type="entry name" value="Ribonuclease H-like superfamily/Ribonuclease H"/>
    <property type="match status" value="1"/>
</dbReference>
<evidence type="ECO:0000259" key="2">
    <source>
        <dbReference type="PROSITE" id="PS50822"/>
    </source>
</evidence>
<feature type="domain" description="Piwi" evidence="2">
    <location>
        <begin position="659"/>
        <end position="823"/>
    </location>
</feature>
<dbReference type="SMART" id="SM00950">
    <property type="entry name" value="Piwi"/>
    <property type="match status" value="1"/>
</dbReference>
<dbReference type="InterPro" id="IPR036085">
    <property type="entry name" value="PAZ_dom_sf"/>
</dbReference>
<dbReference type="Pfam" id="PF02171">
    <property type="entry name" value="Piwi"/>
    <property type="match status" value="1"/>
</dbReference>
<reference evidence="3" key="1">
    <citation type="submission" date="2021-07" db="EMBL/GenBank/DDBJ databases">
        <title>Genome Resource of American Ginseng Black Spot Pathogen Alternaria panax.</title>
        <authorList>
            <person name="Qiu C."/>
            <person name="Wang W."/>
            <person name="Liu Z."/>
        </authorList>
    </citation>
    <scope>NUCLEOTIDE SEQUENCE</scope>
    <source>
        <strain evidence="3">BNCC115425</strain>
    </source>
</reference>
<dbReference type="PANTHER" id="PTHR22891">
    <property type="entry name" value="EUKARYOTIC TRANSLATION INITIATION FACTOR 2C"/>
    <property type="match status" value="1"/>
</dbReference>
<name>A0AAD4FEB8_9PLEO</name>
<feature type="compositionally biased region" description="Polar residues" evidence="1">
    <location>
        <begin position="963"/>
        <end position="973"/>
    </location>
</feature>
<dbReference type="GO" id="GO:0003676">
    <property type="term" value="F:nucleic acid binding"/>
    <property type="evidence" value="ECO:0007669"/>
    <property type="project" value="InterPro"/>
</dbReference>
<evidence type="ECO:0000256" key="1">
    <source>
        <dbReference type="SAM" id="MobiDB-lite"/>
    </source>
</evidence>
<dbReference type="Proteomes" id="UP001199106">
    <property type="component" value="Unassembled WGS sequence"/>
</dbReference>
<feature type="region of interest" description="Disordered" evidence="1">
    <location>
        <begin position="963"/>
        <end position="986"/>
    </location>
</feature>
<comment type="caution">
    <text evidence="3">The sequence shown here is derived from an EMBL/GenBank/DDBJ whole genome shotgun (WGS) entry which is preliminary data.</text>
</comment>
<gene>
    <name evidence="3" type="ORF">G6011_05817</name>
</gene>
<protein>
    <recommendedName>
        <fullName evidence="2">Piwi domain-containing protein</fullName>
    </recommendedName>
</protein>
<organism evidence="3 4">
    <name type="scientific">Alternaria panax</name>
    <dbReference type="NCBI Taxonomy" id="48097"/>
    <lineage>
        <taxon>Eukaryota</taxon>
        <taxon>Fungi</taxon>
        <taxon>Dikarya</taxon>
        <taxon>Ascomycota</taxon>
        <taxon>Pezizomycotina</taxon>
        <taxon>Dothideomycetes</taxon>
        <taxon>Pleosporomycetidae</taxon>
        <taxon>Pleosporales</taxon>
        <taxon>Pleosporineae</taxon>
        <taxon>Pleosporaceae</taxon>
        <taxon>Alternaria</taxon>
        <taxon>Alternaria sect. Panax</taxon>
    </lineage>
</organism>
<dbReference type="InterPro" id="IPR012337">
    <property type="entry name" value="RNaseH-like_sf"/>
</dbReference>